<dbReference type="OrthoDB" id="496515at2759"/>
<dbReference type="GeneID" id="9690203"/>
<protein>
    <submittedName>
        <fullName evidence="1">Predicted protein</fullName>
    </submittedName>
</protein>
<keyword evidence="2" id="KW-1185">Reference proteome</keyword>
<accession>C1N9M2</accession>
<name>C1N9M2_MICPC</name>
<proteinExistence type="predicted"/>
<organism evidence="2">
    <name type="scientific">Micromonas pusilla (strain CCMP1545)</name>
    <name type="common">Picoplanktonic green alga</name>
    <dbReference type="NCBI Taxonomy" id="564608"/>
    <lineage>
        <taxon>Eukaryota</taxon>
        <taxon>Viridiplantae</taxon>
        <taxon>Chlorophyta</taxon>
        <taxon>Mamiellophyceae</taxon>
        <taxon>Mamiellales</taxon>
        <taxon>Mamiellaceae</taxon>
        <taxon>Micromonas</taxon>
    </lineage>
</organism>
<dbReference type="EMBL" id="GG663752">
    <property type="protein sequence ID" value="EEH50970.1"/>
    <property type="molecule type" value="Genomic_DNA"/>
</dbReference>
<dbReference type="AlphaFoldDB" id="C1N9M2"/>
<sequence>MAASALNASSVFLGSRVATPSTRRASRSKRASKVAVRAKQCEESDLMAKYPEGGPVFRVSIDCTMGTNSTGIVMKEGDEGRPEVSAIRPGGTAKNKLKIGDVCLGVTYTELVADPNNKTLNWGTPQVGWFDTEGEKYQVSIAAMETNSTTLDMIMFRPE</sequence>
<reference evidence="1 2" key="1">
    <citation type="journal article" date="2009" name="Science">
        <title>Green evolution and dynamic adaptations revealed by genomes of the marine picoeukaryotes Micromonas.</title>
        <authorList>
            <person name="Worden A.Z."/>
            <person name="Lee J.H."/>
            <person name="Mock T."/>
            <person name="Rouze P."/>
            <person name="Simmons M.P."/>
            <person name="Aerts A.L."/>
            <person name="Allen A.E."/>
            <person name="Cuvelier M.L."/>
            <person name="Derelle E."/>
            <person name="Everett M.V."/>
            <person name="Foulon E."/>
            <person name="Grimwood J."/>
            <person name="Gundlach H."/>
            <person name="Henrissat B."/>
            <person name="Napoli C."/>
            <person name="McDonald S.M."/>
            <person name="Parker M.S."/>
            <person name="Rombauts S."/>
            <person name="Salamov A."/>
            <person name="Von Dassow P."/>
            <person name="Badger J.H."/>
            <person name="Coutinho P.M."/>
            <person name="Demir E."/>
            <person name="Dubchak I."/>
            <person name="Gentemann C."/>
            <person name="Eikrem W."/>
            <person name="Gready J.E."/>
            <person name="John U."/>
            <person name="Lanier W."/>
            <person name="Lindquist E.A."/>
            <person name="Lucas S."/>
            <person name="Mayer K.F."/>
            <person name="Moreau H."/>
            <person name="Not F."/>
            <person name="Otillar R."/>
            <person name="Panaud O."/>
            <person name="Pangilinan J."/>
            <person name="Paulsen I."/>
            <person name="Piegu B."/>
            <person name="Poliakov A."/>
            <person name="Robbens S."/>
            <person name="Schmutz J."/>
            <person name="Toulza E."/>
            <person name="Wyss T."/>
            <person name="Zelensky A."/>
            <person name="Zhou K."/>
            <person name="Armbrust E.V."/>
            <person name="Bhattacharya D."/>
            <person name="Goodenough U.W."/>
            <person name="Van de Peer Y."/>
            <person name="Grigoriev I.V."/>
        </authorList>
    </citation>
    <scope>NUCLEOTIDE SEQUENCE [LARGE SCALE GENOMIC DNA]</scope>
    <source>
        <strain evidence="1 2">CCMP1545</strain>
    </source>
</reference>
<dbReference type="KEGG" id="mpp:MICPUCDRAFT_54539"/>
<dbReference type="RefSeq" id="XP_003064636.1">
    <property type="nucleotide sequence ID" value="XM_003064590.1"/>
</dbReference>
<dbReference type="Proteomes" id="UP000001876">
    <property type="component" value="Unassembled WGS sequence"/>
</dbReference>
<evidence type="ECO:0000313" key="2">
    <source>
        <dbReference type="Proteomes" id="UP000001876"/>
    </source>
</evidence>
<dbReference type="OMA" id="MIMFRPE"/>
<gene>
    <name evidence="1" type="ORF">MICPUCDRAFT_54539</name>
</gene>
<evidence type="ECO:0000313" key="1">
    <source>
        <dbReference type="EMBL" id="EEH50970.1"/>
    </source>
</evidence>